<dbReference type="AlphaFoldDB" id="E3H8G5"/>
<dbReference type="CDD" id="cd00038">
    <property type="entry name" value="CAP_ED"/>
    <property type="match status" value="1"/>
</dbReference>
<accession>E3H8G5</accession>
<dbReference type="InterPro" id="IPR014710">
    <property type="entry name" value="RmlC-like_jellyroll"/>
</dbReference>
<evidence type="ECO:0000259" key="1">
    <source>
        <dbReference type="PROSITE" id="PS50042"/>
    </source>
</evidence>
<protein>
    <submittedName>
        <fullName evidence="2">Transcriptional regulator, Crp/Fnr family</fullName>
    </submittedName>
</protein>
<dbReference type="InterPro" id="IPR000595">
    <property type="entry name" value="cNMP-bd_dom"/>
</dbReference>
<dbReference type="eggNOG" id="COG0664">
    <property type="taxonomic scope" value="Bacteria"/>
</dbReference>
<name>E3H8G5_ILYPC</name>
<dbReference type="RefSeq" id="WP_013387400.1">
    <property type="nucleotide sequence ID" value="NC_014632.1"/>
</dbReference>
<dbReference type="STRING" id="572544.Ilyop_0950"/>
<proteinExistence type="predicted"/>
<dbReference type="SMART" id="SM00100">
    <property type="entry name" value="cNMP"/>
    <property type="match status" value="1"/>
</dbReference>
<dbReference type="PANTHER" id="PTHR47823">
    <property type="entry name" value="ION_TRANS DOMAIN-CONTAINING PROTEIN"/>
    <property type="match status" value="1"/>
</dbReference>
<evidence type="ECO:0000313" key="3">
    <source>
        <dbReference type="Proteomes" id="UP000006875"/>
    </source>
</evidence>
<reference evidence="2 3" key="1">
    <citation type="journal article" date="2010" name="Stand. Genomic Sci.">
        <title>Complete genome sequence of Ilyobacter polytropus type strain (CuHbu1).</title>
        <authorList>
            <person name="Sikorski J."/>
            <person name="Chertkov O."/>
            <person name="Lapidus A."/>
            <person name="Nolan M."/>
            <person name="Lucas S."/>
            <person name="Del Rio T.G."/>
            <person name="Tice H."/>
            <person name="Cheng J.F."/>
            <person name="Tapia R."/>
            <person name="Han C."/>
            <person name="Goodwin L."/>
            <person name="Pitluck S."/>
            <person name="Liolios K."/>
            <person name="Ivanova N."/>
            <person name="Mavromatis K."/>
            <person name="Mikhailova N."/>
            <person name="Pati A."/>
            <person name="Chen A."/>
            <person name="Palaniappan K."/>
            <person name="Land M."/>
            <person name="Hauser L."/>
            <person name="Chang Y.J."/>
            <person name="Jeffries C.D."/>
            <person name="Brambilla E."/>
            <person name="Yasawong M."/>
            <person name="Rohde M."/>
            <person name="Pukall R."/>
            <person name="Spring S."/>
            <person name="Goker M."/>
            <person name="Woyke T."/>
            <person name="Bristow J."/>
            <person name="Eisen J.A."/>
            <person name="Markowitz V."/>
            <person name="Hugenholtz P."/>
            <person name="Kyrpides N.C."/>
            <person name="Klenk H.P."/>
        </authorList>
    </citation>
    <scope>NUCLEOTIDE SEQUENCE [LARGE SCALE GENOMIC DNA]</scope>
    <source>
        <strain evidence="3">ATCC 51220 / DSM 2926 / LMG 16218 / CuHBu1</strain>
    </source>
</reference>
<dbReference type="EMBL" id="CP002281">
    <property type="protein sequence ID" value="ADO82732.1"/>
    <property type="molecule type" value="Genomic_DNA"/>
</dbReference>
<dbReference type="Gene3D" id="2.60.120.10">
    <property type="entry name" value="Jelly Rolls"/>
    <property type="match status" value="1"/>
</dbReference>
<organism evidence="2 3">
    <name type="scientific">Ilyobacter polytropus (strain ATCC 51220 / DSM 2926 / LMG 16218 / CuHBu1)</name>
    <dbReference type="NCBI Taxonomy" id="572544"/>
    <lineage>
        <taxon>Bacteria</taxon>
        <taxon>Fusobacteriati</taxon>
        <taxon>Fusobacteriota</taxon>
        <taxon>Fusobacteriia</taxon>
        <taxon>Fusobacteriales</taxon>
        <taxon>Fusobacteriaceae</taxon>
        <taxon>Ilyobacter</taxon>
    </lineage>
</organism>
<sequence length="164" mass="18832">MKIKNECHLDRQKVMNMLSKITLFGGFERNNLEYLLNNLSEISIEKGEIIFKEGDSPSDIYIVLEGRAEFFLNGEKFLDIEKGFSMAETAVLGIQKHVFTAIAATDMELLVLSKKKLKEIFHKNKEVFSLLILNMARELARGVALFGDNKHIYTSMEKKKIEKK</sequence>
<feature type="domain" description="Cyclic nucleotide-binding" evidence="1">
    <location>
        <begin position="23"/>
        <end position="138"/>
    </location>
</feature>
<gene>
    <name evidence="2" type="ordered locus">Ilyop_0950</name>
</gene>
<dbReference type="HOGENOM" id="CLU_075053_16_0_0"/>
<dbReference type="OrthoDB" id="5740565at2"/>
<dbReference type="PANTHER" id="PTHR47823:SF9">
    <property type="entry name" value="CHROMOSOME UNDETERMINED SCAFFOLD_10, WHOLE GENOME SHOTGUN SEQUENCE"/>
    <property type="match status" value="1"/>
</dbReference>
<dbReference type="PROSITE" id="PS50042">
    <property type="entry name" value="CNMP_BINDING_3"/>
    <property type="match status" value="1"/>
</dbReference>
<evidence type="ECO:0000313" key="2">
    <source>
        <dbReference type="EMBL" id="ADO82732.1"/>
    </source>
</evidence>
<keyword evidence="3" id="KW-1185">Reference proteome</keyword>
<dbReference type="Pfam" id="PF00027">
    <property type="entry name" value="cNMP_binding"/>
    <property type="match status" value="1"/>
</dbReference>
<dbReference type="Proteomes" id="UP000006875">
    <property type="component" value="Chromosome"/>
</dbReference>
<dbReference type="InterPro" id="IPR018490">
    <property type="entry name" value="cNMP-bd_dom_sf"/>
</dbReference>
<dbReference type="SUPFAM" id="SSF51206">
    <property type="entry name" value="cAMP-binding domain-like"/>
    <property type="match status" value="1"/>
</dbReference>
<dbReference type="KEGG" id="ipo:Ilyop_0950"/>